<evidence type="ECO:0000256" key="3">
    <source>
        <dbReference type="ARBA" id="ARBA00022692"/>
    </source>
</evidence>
<evidence type="ECO:0000313" key="8">
    <source>
        <dbReference type="EMBL" id="MDX5984164.1"/>
    </source>
</evidence>
<dbReference type="InterPro" id="IPR037185">
    <property type="entry name" value="EmrE-like"/>
</dbReference>
<dbReference type="PANTHER" id="PTHR22911">
    <property type="entry name" value="ACYL-MALONYL CONDENSING ENZYME-RELATED"/>
    <property type="match status" value="1"/>
</dbReference>
<organism evidence="8 9">
    <name type="scientific">Sphingomonas echinoides</name>
    <dbReference type="NCBI Taxonomy" id="59803"/>
    <lineage>
        <taxon>Bacteria</taxon>
        <taxon>Pseudomonadati</taxon>
        <taxon>Pseudomonadota</taxon>
        <taxon>Alphaproteobacteria</taxon>
        <taxon>Sphingomonadales</taxon>
        <taxon>Sphingomonadaceae</taxon>
        <taxon>Sphingomonas</taxon>
    </lineage>
</organism>
<evidence type="ECO:0000256" key="2">
    <source>
        <dbReference type="ARBA" id="ARBA00009853"/>
    </source>
</evidence>
<feature type="transmembrane region" description="Helical" evidence="6">
    <location>
        <begin position="174"/>
        <end position="194"/>
    </location>
</feature>
<dbReference type="InterPro" id="IPR000620">
    <property type="entry name" value="EamA_dom"/>
</dbReference>
<feature type="domain" description="EamA" evidence="7">
    <location>
        <begin position="32"/>
        <end position="165"/>
    </location>
</feature>
<evidence type="ECO:0000256" key="4">
    <source>
        <dbReference type="ARBA" id="ARBA00022989"/>
    </source>
</evidence>
<keyword evidence="9" id="KW-1185">Reference proteome</keyword>
<feature type="transmembrane region" description="Helical" evidence="6">
    <location>
        <begin position="71"/>
        <end position="89"/>
    </location>
</feature>
<dbReference type="SUPFAM" id="SSF103481">
    <property type="entry name" value="Multidrug resistance efflux transporter EmrE"/>
    <property type="match status" value="2"/>
</dbReference>
<feature type="transmembrane region" description="Helical" evidence="6">
    <location>
        <begin position="263"/>
        <end position="282"/>
    </location>
</feature>
<feature type="transmembrane region" description="Helical" evidence="6">
    <location>
        <begin position="150"/>
        <end position="168"/>
    </location>
</feature>
<proteinExistence type="inferred from homology"/>
<comment type="similarity">
    <text evidence="2">Belongs to the drug/metabolite transporter (DMT) superfamily. 10 TMS drug/metabolite exporter (DME) (TC 2.A.7.3) family.</text>
</comment>
<protein>
    <submittedName>
        <fullName evidence="8">DMT family transporter</fullName>
    </submittedName>
</protein>
<feature type="transmembrane region" description="Helical" evidence="6">
    <location>
        <begin position="101"/>
        <end position="120"/>
    </location>
</feature>
<comment type="caution">
    <text evidence="8">The sequence shown here is derived from an EMBL/GenBank/DDBJ whole genome shotgun (WGS) entry which is preliminary data.</text>
</comment>
<keyword evidence="3 6" id="KW-0812">Transmembrane</keyword>
<evidence type="ECO:0000256" key="1">
    <source>
        <dbReference type="ARBA" id="ARBA00004141"/>
    </source>
</evidence>
<gene>
    <name evidence="8" type="ORF">SIL82_07815</name>
</gene>
<dbReference type="Proteomes" id="UP001279660">
    <property type="component" value="Unassembled WGS sequence"/>
</dbReference>
<name>A0ABU4PMY6_9SPHN</name>
<evidence type="ECO:0000313" key="9">
    <source>
        <dbReference type="Proteomes" id="UP001279660"/>
    </source>
</evidence>
<dbReference type="Pfam" id="PF00892">
    <property type="entry name" value="EamA"/>
    <property type="match status" value="2"/>
</dbReference>
<evidence type="ECO:0000259" key="7">
    <source>
        <dbReference type="Pfam" id="PF00892"/>
    </source>
</evidence>
<feature type="transmembrane region" description="Helical" evidence="6">
    <location>
        <begin position="231"/>
        <end position="251"/>
    </location>
</feature>
<dbReference type="RefSeq" id="WP_010403757.1">
    <property type="nucleotide sequence ID" value="NZ_JAWXXV010000001.1"/>
</dbReference>
<keyword evidence="4 6" id="KW-1133">Transmembrane helix</keyword>
<dbReference type="PANTHER" id="PTHR22911:SF6">
    <property type="entry name" value="SOLUTE CARRIER FAMILY 35 MEMBER G1"/>
    <property type="match status" value="1"/>
</dbReference>
<keyword evidence="5 6" id="KW-0472">Membrane</keyword>
<feature type="transmembrane region" description="Helical" evidence="6">
    <location>
        <begin position="126"/>
        <end position="143"/>
    </location>
</feature>
<comment type="subcellular location">
    <subcellularLocation>
        <location evidence="1">Membrane</location>
        <topology evidence="1">Multi-pass membrane protein</topology>
    </subcellularLocation>
</comment>
<evidence type="ECO:0000256" key="6">
    <source>
        <dbReference type="SAM" id="Phobius"/>
    </source>
</evidence>
<accession>A0ABU4PMY6</accession>
<evidence type="ECO:0000256" key="5">
    <source>
        <dbReference type="ARBA" id="ARBA00023136"/>
    </source>
</evidence>
<feature type="transmembrane region" description="Helical" evidence="6">
    <location>
        <begin position="206"/>
        <end position="225"/>
    </location>
</feature>
<sequence length="321" mass="33904">MDQRILWRHSIEAPALPSVETAPHYTPDRVLLGLALRLLAVAGLATMSALIKLAENRGANLAETMFFRQAFAAMLILGIVVTGPGLSSLRTQRFGAHVRRTAVGLVGMITTFGAVLLLPLADATTLQFTVPIFGTLLGALILGEQVGIHRWAAVVVGFIGVLIVTQPGTGALPLGGAAVGLVAAMFVALVAILLRQIGRTESALTTVFWFSALSIPPLGIAYALNLQQHDALTWAILVGVGLIGGLAQLALTAAVRHAPVSTVIPMDYSSLFWGTLYGWLLFGTLPGWGTVLGAPIIVASGLYIVWREQVRRRPVTEAVSP</sequence>
<reference evidence="8 9" key="1">
    <citation type="submission" date="2023-11" db="EMBL/GenBank/DDBJ databases">
        <title>MicrobeMod: A computational toolkit for identifying prokaryotic methylation and restriction-modification with nanopore sequencing.</title>
        <authorList>
            <person name="Crits-Christoph A."/>
            <person name="Kang S.C."/>
            <person name="Lee H."/>
            <person name="Ostrov N."/>
        </authorList>
    </citation>
    <scope>NUCLEOTIDE SEQUENCE [LARGE SCALE GENOMIC DNA]</scope>
    <source>
        <strain evidence="8 9">ATCC 14820</strain>
    </source>
</reference>
<dbReference type="EMBL" id="JAWXXV010000001">
    <property type="protein sequence ID" value="MDX5984164.1"/>
    <property type="molecule type" value="Genomic_DNA"/>
</dbReference>
<feature type="domain" description="EamA" evidence="7">
    <location>
        <begin position="176"/>
        <end position="304"/>
    </location>
</feature>
<feature type="transmembrane region" description="Helical" evidence="6">
    <location>
        <begin position="288"/>
        <end position="306"/>
    </location>
</feature>
<feature type="transmembrane region" description="Helical" evidence="6">
    <location>
        <begin position="30"/>
        <end position="51"/>
    </location>
</feature>